<evidence type="ECO:0000313" key="1">
    <source>
        <dbReference type="EMBL" id="MDI4671596.1"/>
    </source>
</evidence>
<proteinExistence type="predicted"/>
<dbReference type="Proteomes" id="UP001156974">
    <property type="component" value="Unassembled WGS sequence"/>
</dbReference>
<name>A0ABT6U622_9GAMM</name>
<reference evidence="1 2" key="1">
    <citation type="submission" date="2022-02" db="EMBL/GenBank/DDBJ databases">
        <title>Genome analysis of Beneficial Microorganisms for Coral consortium from Pocillopora damicornis.</title>
        <authorList>
            <person name="Rosado P.M."/>
            <person name="Cardoso P.M."/>
            <person name="Rosado J.G."/>
            <person name="Schultz J."/>
            <person name="Rocha U."/>
            <person name="Costa T.K."/>
            <person name="Peixoto R.S."/>
        </authorList>
    </citation>
    <scope>NUCLEOTIDE SEQUENCE [LARGE SCALE GENOMIC DNA]</scope>
    <source>
        <strain evidence="1 2">BMC5</strain>
    </source>
</reference>
<dbReference type="EMBL" id="JAKUMG010000037">
    <property type="protein sequence ID" value="MDI4671596.1"/>
    <property type="molecule type" value="Genomic_DNA"/>
</dbReference>
<accession>A0ABT6U622</accession>
<gene>
    <name evidence="1" type="ORF">MKZ47_21295</name>
</gene>
<sequence length="66" mass="7538">MRVKKATFKVLFFQSGERLTALYGLVFVCFLATNQSPLKERTSLLSASLNKRADRVILRQDLRCST</sequence>
<dbReference type="RefSeq" id="WP_282666896.1">
    <property type="nucleotide sequence ID" value="NZ_JAKUMI010000038.1"/>
</dbReference>
<evidence type="ECO:0000313" key="2">
    <source>
        <dbReference type="Proteomes" id="UP001156974"/>
    </source>
</evidence>
<feature type="non-terminal residue" evidence="1">
    <location>
        <position position="66"/>
    </location>
</feature>
<keyword evidence="2" id="KW-1185">Reference proteome</keyword>
<organism evidence="1 2">
    <name type="scientific">Pseudoalteromonas shioyasakiensis</name>
    <dbReference type="NCBI Taxonomy" id="1190813"/>
    <lineage>
        <taxon>Bacteria</taxon>
        <taxon>Pseudomonadati</taxon>
        <taxon>Pseudomonadota</taxon>
        <taxon>Gammaproteobacteria</taxon>
        <taxon>Alteromonadales</taxon>
        <taxon>Pseudoalteromonadaceae</taxon>
        <taxon>Pseudoalteromonas</taxon>
    </lineage>
</organism>
<comment type="caution">
    <text evidence="1">The sequence shown here is derived from an EMBL/GenBank/DDBJ whole genome shotgun (WGS) entry which is preliminary data.</text>
</comment>
<protein>
    <submittedName>
        <fullName evidence="1">Uncharacterized protein</fullName>
    </submittedName>
</protein>